<dbReference type="InterPro" id="IPR023631">
    <property type="entry name" value="Amidase_dom"/>
</dbReference>
<accession>D3F2N1</accession>
<dbReference type="EMBL" id="CP001854">
    <property type="protein sequence ID" value="ADB52297.1"/>
    <property type="molecule type" value="Genomic_DNA"/>
</dbReference>
<evidence type="ECO:0000259" key="2">
    <source>
        <dbReference type="Pfam" id="PF01425"/>
    </source>
</evidence>
<organism evidence="3 4">
    <name type="scientific">Conexibacter woesei (strain DSM 14684 / CCUG 47730 / CIP 108061 / JCM 11494 / NBRC 100937 / ID131577)</name>
    <dbReference type="NCBI Taxonomy" id="469383"/>
    <lineage>
        <taxon>Bacteria</taxon>
        <taxon>Bacillati</taxon>
        <taxon>Actinomycetota</taxon>
        <taxon>Thermoleophilia</taxon>
        <taxon>Solirubrobacterales</taxon>
        <taxon>Conexibacteraceae</taxon>
        <taxon>Conexibacter</taxon>
    </lineage>
</organism>
<dbReference type="RefSeq" id="WP_012935348.1">
    <property type="nucleotide sequence ID" value="NC_013739.1"/>
</dbReference>
<dbReference type="InterPro" id="IPR052739">
    <property type="entry name" value="FAAH2"/>
</dbReference>
<reference evidence="3 4" key="1">
    <citation type="journal article" date="2010" name="Stand. Genomic Sci.">
        <title>Complete genome sequence of Conexibacter woesei type strain (ID131577).</title>
        <authorList>
            <person name="Pukall R."/>
            <person name="Lapidus A."/>
            <person name="Glavina Del Rio T."/>
            <person name="Copeland A."/>
            <person name="Tice H."/>
            <person name="Cheng J.-F."/>
            <person name="Lucas S."/>
            <person name="Chen F."/>
            <person name="Nolan M."/>
            <person name="Bruce D."/>
            <person name="Goodwin L."/>
            <person name="Pitluck S."/>
            <person name="Mavromatis K."/>
            <person name="Ivanova N."/>
            <person name="Ovchinnikova G."/>
            <person name="Pati A."/>
            <person name="Chen A."/>
            <person name="Palaniappan K."/>
            <person name="Land M."/>
            <person name="Hauser L."/>
            <person name="Chang Y.-J."/>
            <person name="Jeffries C.D."/>
            <person name="Chain P."/>
            <person name="Meincke L."/>
            <person name="Sims D."/>
            <person name="Brettin T."/>
            <person name="Detter J.C."/>
            <person name="Rohde M."/>
            <person name="Goeker M."/>
            <person name="Bristow J."/>
            <person name="Eisen J.A."/>
            <person name="Markowitz V."/>
            <person name="Kyrpides N.C."/>
            <person name="Klenk H.-P."/>
            <person name="Hugenholtz P."/>
        </authorList>
    </citation>
    <scope>NUCLEOTIDE SEQUENCE [LARGE SCALE GENOMIC DNA]</scope>
    <source>
        <strain evidence="4">DSM 14684 / CIP 108061 / JCM 11494 / NBRC 100937 / ID131577</strain>
    </source>
</reference>
<sequence>MSGSAGERGAAGAGGGAPLDARSSAAAQPSATAWLARLHAREICSRELVEATLSRIDTADARVYAVVARDDAAALAAADAADAERARRVREREPLPPLLGLPLTIKDALDAAGLPTCAGTLARAGAPPAARDATAVARVRAAGAIPLLKTNVPELCSSFETDNLVHGLTRNPLDPARTPGGSSGGEAALLGADASIAGLGTDGGGSIRVPSHYCGTVGLRPTTGRTPETGIWPPTRAAGTLDFTCVGPMARHVEDLGLLLAVIAGADGVDPYAVDVPLRDWREVDPATLRVAFYADHPCVPATTRGTQAAVHAAAAFFDRLGCRVERIGPPVSAAPRSATELFFALAGADGGAGMRAATAEAGGRHHPQFAALLDGAGDPLDAGAYLAIVAEAHAYRAAVRAAFRAAAYDVVLSPVAAGPAPLHGVPPAGIEQDRYLRYEAFEYAHVNAVAGLPVVSVPVAVEGGMPVGVQVAAPAFREDLALAAAAVLEAEYGGFAINRSLADRSPS</sequence>
<name>D3F2N1_CONWI</name>
<dbReference type="PANTHER" id="PTHR43372:SF4">
    <property type="entry name" value="FATTY-ACID AMIDE HYDROLASE 2"/>
    <property type="match status" value="1"/>
</dbReference>
<dbReference type="PIRSF" id="PIRSF001221">
    <property type="entry name" value="Amidase_fungi"/>
    <property type="match status" value="1"/>
</dbReference>
<reference evidence="4" key="2">
    <citation type="submission" date="2010-01" db="EMBL/GenBank/DDBJ databases">
        <title>The complete genome of Conexibacter woesei DSM 14684.</title>
        <authorList>
            <consortium name="US DOE Joint Genome Institute (JGI-PGF)"/>
            <person name="Lucas S."/>
            <person name="Copeland A."/>
            <person name="Lapidus A."/>
            <person name="Glavina del Rio T."/>
            <person name="Dalin E."/>
            <person name="Tice H."/>
            <person name="Bruce D."/>
            <person name="Goodwin L."/>
            <person name="Pitluck S."/>
            <person name="Kyrpides N."/>
            <person name="Mavromatis K."/>
            <person name="Ivanova N."/>
            <person name="Mikhailova N."/>
            <person name="Chertkov O."/>
            <person name="Brettin T."/>
            <person name="Detter J.C."/>
            <person name="Han C."/>
            <person name="Larimer F."/>
            <person name="Land M."/>
            <person name="Hauser L."/>
            <person name="Markowitz V."/>
            <person name="Cheng J.-F."/>
            <person name="Hugenholtz P."/>
            <person name="Woyke T."/>
            <person name="Wu D."/>
            <person name="Pukall R."/>
            <person name="Steenblock K."/>
            <person name="Schneider S."/>
            <person name="Klenk H.-P."/>
            <person name="Eisen J.A."/>
        </authorList>
    </citation>
    <scope>NUCLEOTIDE SEQUENCE [LARGE SCALE GENOMIC DNA]</scope>
    <source>
        <strain evidence="4">DSM 14684 / CIP 108061 / JCM 11494 / NBRC 100937 / ID131577</strain>
    </source>
</reference>
<protein>
    <submittedName>
        <fullName evidence="3">Amidase</fullName>
    </submittedName>
</protein>
<dbReference type="OrthoDB" id="9811471at2"/>
<dbReference type="KEGG" id="cwo:Cwoe_3880"/>
<dbReference type="GO" id="GO:0012505">
    <property type="term" value="C:endomembrane system"/>
    <property type="evidence" value="ECO:0007669"/>
    <property type="project" value="TreeGrafter"/>
</dbReference>
<evidence type="ECO:0000313" key="3">
    <source>
        <dbReference type="EMBL" id="ADB52297.1"/>
    </source>
</evidence>
<dbReference type="AlphaFoldDB" id="D3F2N1"/>
<dbReference type="eggNOG" id="COG0154">
    <property type="taxonomic scope" value="Bacteria"/>
</dbReference>
<dbReference type="Gene3D" id="3.90.1300.10">
    <property type="entry name" value="Amidase signature (AS) domain"/>
    <property type="match status" value="1"/>
</dbReference>
<evidence type="ECO:0000256" key="1">
    <source>
        <dbReference type="SAM" id="MobiDB-lite"/>
    </source>
</evidence>
<evidence type="ECO:0000313" key="4">
    <source>
        <dbReference type="Proteomes" id="UP000008229"/>
    </source>
</evidence>
<dbReference type="Proteomes" id="UP000008229">
    <property type="component" value="Chromosome"/>
</dbReference>
<dbReference type="PROSITE" id="PS00571">
    <property type="entry name" value="AMIDASES"/>
    <property type="match status" value="1"/>
</dbReference>
<proteinExistence type="predicted"/>
<dbReference type="Pfam" id="PF01425">
    <property type="entry name" value="Amidase"/>
    <property type="match status" value="1"/>
</dbReference>
<feature type="domain" description="Amidase" evidence="2">
    <location>
        <begin position="47"/>
        <end position="481"/>
    </location>
</feature>
<dbReference type="InterPro" id="IPR036928">
    <property type="entry name" value="AS_sf"/>
</dbReference>
<dbReference type="InterPro" id="IPR020556">
    <property type="entry name" value="Amidase_CS"/>
</dbReference>
<keyword evidence="4" id="KW-1185">Reference proteome</keyword>
<gene>
    <name evidence="3" type="ordered locus">Cwoe_3880</name>
</gene>
<dbReference type="HOGENOM" id="CLU_009600_0_4_11"/>
<dbReference type="SUPFAM" id="SSF75304">
    <property type="entry name" value="Amidase signature (AS) enzymes"/>
    <property type="match status" value="1"/>
</dbReference>
<dbReference type="PANTHER" id="PTHR43372">
    <property type="entry name" value="FATTY-ACID AMIDE HYDROLASE"/>
    <property type="match status" value="1"/>
</dbReference>
<dbReference type="STRING" id="469383.Cwoe_3880"/>
<feature type="region of interest" description="Disordered" evidence="1">
    <location>
        <begin position="1"/>
        <end position="23"/>
    </location>
</feature>